<gene>
    <name evidence="3" type="ORF">A2V81_01845</name>
</gene>
<reference evidence="3 4" key="1">
    <citation type="journal article" date="2016" name="Nat. Commun.">
        <title>Thousands of microbial genomes shed light on interconnected biogeochemical processes in an aquifer system.</title>
        <authorList>
            <person name="Anantharaman K."/>
            <person name="Brown C.T."/>
            <person name="Hug L.A."/>
            <person name="Sharon I."/>
            <person name="Castelle C.J."/>
            <person name="Probst A.J."/>
            <person name="Thomas B.C."/>
            <person name="Singh A."/>
            <person name="Wilkins M.J."/>
            <person name="Karaoz U."/>
            <person name="Brodie E.L."/>
            <person name="Williams K.H."/>
            <person name="Hubbard S.S."/>
            <person name="Banfield J.F."/>
        </authorList>
    </citation>
    <scope>NUCLEOTIDE SEQUENCE [LARGE SCALE GENOMIC DNA]</scope>
</reference>
<dbReference type="Proteomes" id="UP000177614">
    <property type="component" value="Unassembled WGS sequence"/>
</dbReference>
<proteinExistence type="predicted"/>
<dbReference type="NCBIfam" id="TIGR01076">
    <property type="entry name" value="sortase_fam"/>
    <property type="match status" value="1"/>
</dbReference>
<evidence type="ECO:0000313" key="4">
    <source>
        <dbReference type="Proteomes" id="UP000177614"/>
    </source>
</evidence>
<dbReference type="STRING" id="1817814.A2V81_01845"/>
<evidence type="ECO:0000256" key="2">
    <source>
        <dbReference type="SAM" id="Phobius"/>
    </source>
</evidence>
<dbReference type="GO" id="GO:0016787">
    <property type="term" value="F:hydrolase activity"/>
    <property type="evidence" value="ECO:0007669"/>
    <property type="project" value="UniProtKB-KW"/>
</dbReference>
<dbReference type="InterPro" id="IPR042003">
    <property type="entry name" value="Sortase_E"/>
</dbReference>
<evidence type="ECO:0000313" key="3">
    <source>
        <dbReference type="EMBL" id="OGC82260.1"/>
    </source>
</evidence>
<protein>
    <recommendedName>
        <fullName evidence="5">Sortase</fullName>
    </recommendedName>
</protein>
<keyword evidence="2" id="KW-0812">Transmembrane</keyword>
<comment type="caution">
    <text evidence="3">The sequence shown here is derived from an EMBL/GenBank/DDBJ whole genome shotgun (WGS) entry which is preliminary data.</text>
</comment>
<sequence>MDIQKFFAKNRLRNDLPIINNFGIELGLSLVSIRNEEVSVVSATFPQKIWRSFKSGVRFVVTTILIFGVIQIGINFPAYKQKYDFFREKQLSIKDPNKEILKSLQRPTTSESLSAIQVAEAASQSVEDSFINHKEVINFNNFEIAPTDNRIVIGKIGKNVPIMELSDDKLKNGDYDGLEKDIQSSLLKGIVHYPGTVEPGQIGNAFFTGHSSNYVWVNSKYNDVLALLEELVVGDKVTLYWKGKKYVYQAYDIKVVNPKDTWVLQQSGNEYPSIMTLMTCTPVGTSLKRLVVRFKQLYPNPTLNTVPTGNDAIIKTGAQTLISN</sequence>
<dbReference type="AlphaFoldDB" id="A0A1F4XKW0"/>
<dbReference type="Gene3D" id="2.40.260.10">
    <property type="entry name" value="Sortase"/>
    <property type="match status" value="1"/>
</dbReference>
<keyword evidence="1" id="KW-0378">Hydrolase</keyword>
<accession>A0A1F4XKW0</accession>
<organism evidence="3 4">
    <name type="scientific">Candidatus Abawacabacteria bacterium RBG_16_42_10</name>
    <dbReference type="NCBI Taxonomy" id="1817814"/>
    <lineage>
        <taxon>Bacteria</taxon>
        <taxon>Candidatus Abawacaibacteriota</taxon>
    </lineage>
</organism>
<dbReference type="EMBL" id="MEWR01000008">
    <property type="protein sequence ID" value="OGC82260.1"/>
    <property type="molecule type" value="Genomic_DNA"/>
</dbReference>
<feature type="transmembrane region" description="Helical" evidence="2">
    <location>
        <begin position="57"/>
        <end position="79"/>
    </location>
</feature>
<evidence type="ECO:0008006" key="5">
    <source>
        <dbReference type="Google" id="ProtNLM"/>
    </source>
</evidence>
<keyword evidence="2" id="KW-1133">Transmembrane helix</keyword>
<dbReference type="InterPro" id="IPR005754">
    <property type="entry name" value="Sortase"/>
</dbReference>
<dbReference type="Pfam" id="PF04203">
    <property type="entry name" value="Sortase"/>
    <property type="match status" value="1"/>
</dbReference>
<dbReference type="CDD" id="cd05830">
    <property type="entry name" value="Sortase_E"/>
    <property type="match status" value="1"/>
</dbReference>
<evidence type="ECO:0000256" key="1">
    <source>
        <dbReference type="ARBA" id="ARBA00022801"/>
    </source>
</evidence>
<keyword evidence="2" id="KW-0472">Membrane</keyword>
<name>A0A1F4XKW0_9BACT</name>
<dbReference type="InterPro" id="IPR023365">
    <property type="entry name" value="Sortase_dom-sf"/>
</dbReference>
<dbReference type="SUPFAM" id="SSF63817">
    <property type="entry name" value="Sortase"/>
    <property type="match status" value="1"/>
</dbReference>